<proteinExistence type="predicted"/>
<reference evidence="2" key="1">
    <citation type="journal article" date="2019" name="Int. J. Syst. Evol. Microbiol.">
        <title>The Global Catalogue of Microorganisms (GCM) 10K type strain sequencing project: providing services to taxonomists for standard genome sequencing and annotation.</title>
        <authorList>
            <consortium name="The Broad Institute Genomics Platform"/>
            <consortium name="The Broad Institute Genome Sequencing Center for Infectious Disease"/>
            <person name="Wu L."/>
            <person name="Ma J."/>
        </authorList>
    </citation>
    <scope>NUCLEOTIDE SEQUENCE [LARGE SCALE GENOMIC DNA]</scope>
    <source>
        <strain evidence="2">KCTC 42087</strain>
    </source>
</reference>
<protein>
    <submittedName>
        <fullName evidence="1">Uncharacterized protein</fullName>
    </submittedName>
</protein>
<evidence type="ECO:0000313" key="1">
    <source>
        <dbReference type="EMBL" id="MFC5748819.1"/>
    </source>
</evidence>
<dbReference type="RefSeq" id="WP_378284508.1">
    <property type="nucleotide sequence ID" value="NZ_JBHSON010000036.1"/>
</dbReference>
<accession>A0ABW0ZZX5</accession>
<dbReference type="Proteomes" id="UP001596074">
    <property type="component" value="Unassembled WGS sequence"/>
</dbReference>
<dbReference type="EMBL" id="JBHSON010000036">
    <property type="protein sequence ID" value="MFC5748819.1"/>
    <property type="molecule type" value="Genomic_DNA"/>
</dbReference>
<gene>
    <name evidence="1" type="ORF">ACFPZN_24650</name>
</gene>
<sequence length="438" mass="48569">MGMLIPASGEALNRYDGISVAVIRMTDEMRENLVLHRTFIERPTFTIADTAGLTWKRDRRYLGVFKTDVDDESRVVGLGIMTPSKMASDYTRRIRVEQFDTLRRPIPVSQIRGMLGDRYRDAINDGPPTDARSRRLLAVLESLDESVGVLMGKFAPGLAVPDLSEAAAAVRSFEKDATATLLDAVLGDRGAVRGAGLLHESEPFVKAMPGDNNVNHDWLHFADWPGIGDVSHGVRRFSGPDEQELVVCNMTKRLPEEVDGVDLLYYNELHACFVLVQYKRLVKDGRHFYYPGENALDQQLTRLRAIDDECPPGDAVADIRLHAQPSFFKFCEPSRLNQDSIDMLKGVYLARPHFERIFAGGEGVPGGSRYRLGKGEVPRHLNTTAFTMLLAHGWIGSCGTGSDFVREQARLSLSTRGSLVFGLHRGLRPPGNSSTGWG</sequence>
<organism evidence="1 2">
    <name type="scientific">Actinomadura rugatobispora</name>
    <dbReference type="NCBI Taxonomy" id="1994"/>
    <lineage>
        <taxon>Bacteria</taxon>
        <taxon>Bacillati</taxon>
        <taxon>Actinomycetota</taxon>
        <taxon>Actinomycetes</taxon>
        <taxon>Streptosporangiales</taxon>
        <taxon>Thermomonosporaceae</taxon>
        <taxon>Actinomadura</taxon>
    </lineage>
</organism>
<name>A0ABW0ZZX5_9ACTN</name>
<evidence type="ECO:0000313" key="2">
    <source>
        <dbReference type="Proteomes" id="UP001596074"/>
    </source>
</evidence>
<keyword evidence="2" id="KW-1185">Reference proteome</keyword>
<comment type="caution">
    <text evidence="1">The sequence shown here is derived from an EMBL/GenBank/DDBJ whole genome shotgun (WGS) entry which is preliminary data.</text>
</comment>